<evidence type="ECO:0000313" key="2">
    <source>
        <dbReference type="EMBL" id="TBU57286.1"/>
    </source>
</evidence>
<feature type="compositionally biased region" description="Basic residues" evidence="1">
    <location>
        <begin position="326"/>
        <end position="339"/>
    </location>
</feature>
<evidence type="ECO:0000313" key="3">
    <source>
        <dbReference type="Proteomes" id="UP000292082"/>
    </source>
</evidence>
<organism evidence="2 3">
    <name type="scientific">Dichomitus squalens</name>
    <dbReference type="NCBI Taxonomy" id="114155"/>
    <lineage>
        <taxon>Eukaryota</taxon>
        <taxon>Fungi</taxon>
        <taxon>Dikarya</taxon>
        <taxon>Basidiomycota</taxon>
        <taxon>Agaricomycotina</taxon>
        <taxon>Agaricomycetes</taxon>
        <taxon>Polyporales</taxon>
        <taxon>Polyporaceae</taxon>
        <taxon>Dichomitus</taxon>
    </lineage>
</organism>
<proteinExistence type="predicted"/>
<name>A0A4Q9PS88_9APHY</name>
<feature type="region of interest" description="Disordered" evidence="1">
    <location>
        <begin position="100"/>
        <end position="129"/>
    </location>
</feature>
<gene>
    <name evidence="2" type="ORF">BD310DRAFT_561166</name>
</gene>
<dbReference type="Proteomes" id="UP000292082">
    <property type="component" value="Unassembled WGS sequence"/>
</dbReference>
<dbReference type="EMBL" id="ML145139">
    <property type="protein sequence ID" value="TBU57286.1"/>
    <property type="molecule type" value="Genomic_DNA"/>
</dbReference>
<feature type="compositionally biased region" description="Polar residues" evidence="1">
    <location>
        <begin position="294"/>
        <end position="325"/>
    </location>
</feature>
<protein>
    <submittedName>
        <fullName evidence="2">Uncharacterized protein</fullName>
    </submittedName>
</protein>
<evidence type="ECO:0000256" key="1">
    <source>
        <dbReference type="SAM" id="MobiDB-lite"/>
    </source>
</evidence>
<reference evidence="2 3" key="1">
    <citation type="submission" date="2019-01" db="EMBL/GenBank/DDBJ databases">
        <title>Draft genome sequences of three monokaryotic isolates of the white-rot basidiomycete fungus Dichomitus squalens.</title>
        <authorList>
            <consortium name="DOE Joint Genome Institute"/>
            <person name="Lopez S.C."/>
            <person name="Andreopoulos B."/>
            <person name="Pangilinan J."/>
            <person name="Lipzen A."/>
            <person name="Riley R."/>
            <person name="Ahrendt S."/>
            <person name="Ng V."/>
            <person name="Barry K."/>
            <person name="Daum C."/>
            <person name="Grigoriev I.V."/>
            <person name="Hilden K.S."/>
            <person name="Makela M.R."/>
            <person name="de Vries R.P."/>
        </authorList>
    </citation>
    <scope>NUCLEOTIDE SEQUENCE [LARGE SCALE GENOMIC DNA]</scope>
    <source>
        <strain evidence="2 3">CBS 464.89</strain>
    </source>
</reference>
<dbReference type="AlphaFoldDB" id="A0A4Q9PS88"/>
<keyword evidence="3" id="KW-1185">Reference proteome</keyword>
<feature type="region of interest" description="Disordered" evidence="1">
    <location>
        <begin position="284"/>
        <end position="342"/>
    </location>
</feature>
<sequence>MDALNFGFEQSDISSSDVYNALPNDALFSYSSIDSFLAEFDVYTHGSQDGVSHATHESPVDYLPLPVDGFPVDFFLNDLARGGGTGVFSSANSSMEPIVTSDLDSSQTPPTAMGNPGSCGTTNIQREDAGDAAPEEIWPPYEFLFPGFSPEEDEEVVPPFVQMRCQWGDCTEYHRVDKMWSDHISKDGGPHRRDLYASKDRDNVKCLWDNCATVAKLGSLKKHIEDCHLNIRRLSCVYCGYEARKDAYSRMHGFARDCRHNPRVKEAHQRLILSFAPAPLDPSTPLPTIGHMASGSQSSRCLTSTSQSVRYTPYPQASTDASSTPRSRKASRRDRRKRVVTPPTFIPVIPEYQEFLRSAGPSYSSGDFQGSRTSSLGTHMVVPAQSPRNLPAATHHSTVSAPVALSEPSELSAMPMHGGVYGDVGALDGQAALDAMFREAFPEPPTTASEALATSDDLSWIDNILNGSGWNV</sequence>
<accession>A0A4Q9PS88</accession>